<dbReference type="RefSeq" id="WP_041129532.1">
    <property type="nucleotide sequence ID" value="NZ_CP010407.1"/>
</dbReference>
<accession>A0A0B5HTX1</accession>
<evidence type="ECO:0000259" key="1">
    <source>
        <dbReference type="PROSITE" id="PS51725"/>
    </source>
</evidence>
<dbReference type="InterPro" id="IPR007138">
    <property type="entry name" value="ABM_dom"/>
</dbReference>
<proteinExistence type="predicted"/>
<dbReference type="HOGENOM" id="CLU_2217046_0_0_11"/>
<evidence type="ECO:0000313" key="3">
    <source>
        <dbReference type="Proteomes" id="UP000031774"/>
    </source>
</evidence>
<feature type="domain" description="ABM" evidence="1">
    <location>
        <begin position="7"/>
        <end position="97"/>
    </location>
</feature>
<dbReference type="KEGG" id="svt:SVTN_14875"/>
<dbReference type="Proteomes" id="UP000031774">
    <property type="component" value="Chromosome"/>
</dbReference>
<name>A0A0B5HTX1_9ACTN</name>
<dbReference type="PROSITE" id="PS51725">
    <property type="entry name" value="ABM"/>
    <property type="match status" value="1"/>
</dbReference>
<dbReference type="AlphaFoldDB" id="A0A0B5HTX1"/>
<dbReference type="InterPro" id="IPR011008">
    <property type="entry name" value="Dimeric_a/b-barrel"/>
</dbReference>
<keyword evidence="3" id="KW-1185">Reference proteome</keyword>
<dbReference type="Pfam" id="PF03992">
    <property type="entry name" value="ABM"/>
    <property type="match status" value="1"/>
</dbReference>
<sequence>MSEDSKFWASGDWRVSEGREDEFIERWTAFLTWTKKDNEGFRFARLLRDTSEPGHFISFASWSDPDSMSAWKQKPEFAEHFGACKGLCDEMRAGGYVLAVAV</sequence>
<reference evidence="2 3" key="1">
    <citation type="submission" date="2014-12" db="EMBL/GenBank/DDBJ databases">
        <title>Complete genome sequence of Streptomyces vietnamensis strain GIMV4.0001, a genetic manipulable producer of the benzoisochromanequinone antibiotic granaticin.</title>
        <authorList>
            <person name="Deng M.R."/>
            <person name="Guo J."/>
            <person name="Ma L.Y."/>
            <person name="Feng G.D."/>
            <person name="Mo C.Y."/>
            <person name="Zhu H.H."/>
        </authorList>
    </citation>
    <scope>NUCLEOTIDE SEQUENCE [LARGE SCALE GENOMIC DNA]</scope>
    <source>
        <strain evidence="3">GIMV4.0001</strain>
    </source>
</reference>
<gene>
    <name evidence="2" type="ORF">SVTN_14875</name>
</gene>
<dbReference type="EMBL" id="CP010407">
    <property type="protein sequence ID" value="AJF65505.1"/>
    <property type="molecule type" value="Genomic_DNA"/>
</dbReference>
<organism evidence="2 3">
    <name type="scientific">Streptomyces vietnamensis</name>
    <dbReference type="NCBI Taxonomy" id="362257"/>
    <lineage>
        <taxon>Bacteria</taxon>
        <taxon>Bacillati</taxon>
        <taxon>Actinomycetota</taxon>
        <taxon>Actinomycetes</taxon>
        <taxon>Kitasatosporales</taxon>
        <taxon>Streptomycetaceae</taxon>
        <taxon>Streptomyces</taxon>
    </lineage>
</organism>
<protein>
    <recommendedName>
        <fullName evidence="1">ABM domain-containing protein</fullName>
    </recommendedName>
</protein>
<evidence type="ECO:0000313" key="2">
    <source>
        <dbReference type="EMBL" id="AJF65505.1"/>
    </source>
</evidence>
<dbReference type="STRING" id="362257.SVTN_14875"/>
<dbReference type="SUPFAM" id="SSF54909">
    <property type="entry name" value="Dimeric alpha+beta barrel"/>
    <property type="match status" value="1"/>
</dbReference>
<dbReference type="Gene3D" id="3.30.70.100">
    <property type="match status" value="1"/>
</dbReference>